<dbReference type="EMBL" id="BMVB01000010">
    <property type="protein sequence ID" value="GHC54570.1"/>
    <property type="molecule type" value="Genomic_DNA"/>
</dbReference>
<evidence type="ECO:0000313" key="2">
    <source>
        <dbReference type="Proteomes" id="UP000646244"/>
    </source>
</evidence>
<dbReference type="AlphaFoldDB" id="A0A918WIG7"/>
<organism evidence="1 2">
    <name type="scientific">Streptomyces cinnamoneus</name>
    <name type="common">Streptoverticillium cinnamoneum</name>
    <dbReference type="NCBI Taxonomy" id="53446"/>
    <lineage>
        <taxon>Bacteria</taxon>
        <taxon>Bacillati</taxon>
        <taxon>Actinomycetota</taxon>
        <taxon>Actinomycetes</taxon>
        <taxon>Kitasatosporales</taxon>
        <taxon>Streptomycetaceae</taxon>
        <taxon>Streptomyces</taxon>
        <taxon>Streptomyces cinnamoneus group</taxon>
    </lineage>
</organism>
<comment type="caution">
    <text evidence="1">The sequence shown here is derived from an EMBL/GenBank/DDBJ whole genome shotgun (WGS) entry which is preliminary data.</text>
</comment>
<accession>A0A918WIG7</accession>
<proteinExistence type="predicted"/>
<name>A0A918WIG7_STRCJ</name>
<reference evidence="1" key="2">
    <citation type="submission" date="2020-09" db="EMBL/GenBank/DDBJ databases">
        <authorList>
            <person name="Sun Q."/>
            <person name="Ohkuma M."/>
        </authorList>
    </citation>
    <scope>NUCLEOTIDE SEQUENCE</scope>
    <source>
        <strain evidence="1">JCM 4633</strain>
    </source>
</reference>
<dbReference type="RefSeq" id="WP_190110590.1">
    <property type="nucleotide sequence ID" value="NZ_BMVB01000010.1"/>
</dbReference>
<evidence type="ECO:0000313" key="1">
    <source>
        <dbReference type="EMBL" id="GHC54570.1"/>
    </source>
</evidence>
<dbReference type="InterPro" id="IPR016084">
    <property type="entry name" value="Haem_Oase-like_multi-hlx"/>
</dbReference>
<protein>
    <submittedName>
        <fullName evidence="1">Uncharacterized protein</fullName>
    </submittedName>
</protein>
<dbReference type="Gene3D" id="1.20.910.10">
    <property type="entry name" value="Heme oxygenase-like"/>
    <property type="match status" value="1"/>
</dbReference>
<reference evidence="1" key="1">
    <citation type="journal article" date="2014" name="Int. J. Syst. Evol. Microbiol.">
        <title>Complete genome sequence of Corynebacterium casei LMG S-19264T (=DSM 44701T), isolated from a smear-ripened cheese.</title>
        <authorList>
            <consortium name="US DOE Joint Genome Institute (JGI-PGF)"/>
            <person name="Walter F."/>
            <person name="Albersmeier A."/>
            <person name="Kalinowski J."/>
            <person name="Ruckert C."/>
        </authorList>
    </citation>
    <scope>NUCLEOTIDE SEQUENCE</scope>
    <source>
        <strain evidence="1">JCM 4633</strain>
    </source>
</reference>
<gene>
    <name evidence="1" type="ORF">GCM10010507_33370</name>
</gene>
<dbReference type="Proteomes" id="UP000646244">
    <property type="component" value="Unassembled WGS sequence"/>
</dbReference>
<sequence>MARTAREVLDDAVRALPPGANRLVSLIASGAAPRTAVAALALEQHHVITGDRRSFLHLAARAAGRGQPAVAAFFDHLALGEVLALGLLPPLAAACGLDEEAVRAHEPRAGCQAYPAYAAWLALGAEPVDAVVALTANFAAWGGYCATVSRALRTHYGFADTACGFFDFFADPDPDGAQKALGAVAEGLADGRLSEPLAHRYGRLLQDYESMFWNTLADS</sequence>
<dbReference type="SUPFAM" id="SSF48613">
    <property type="entry name" value="Heme oxygenase-like"/>
    <property type="match status" value="1"/>
</dbReference>